<dbReference type="GO" id="GO:0000139">
    <property type="term" value="C:Golgi membrane"/>
    <property type="evidence" value="ECO:0007669"/>
    <property type="project" value="UniProtKB-SubCell"/>
</dbReference>
<dbReference type="Proteomes" id="UP000014500">
    <property type="component" value="Unassembled WGS sequence"/>
</dbReference>
<name>T1ISU1_STRMM</name>
<reference evidence="19" key="2">
    <citation type="submission" date="2015-02" db="UniProtKB">
        <authorList>
            <consortium name="EnsemblMetazoa"/>
        </authorList>
    </citation>
    <scope>IDENTIFICATION</scope>
</reference>
<keyword evidence="9" id="KW-1133">Transmembrane helix</keyword>
<evidence type="ECO:0000256" key="5">
    <source>
        <dbReference type="ARBA" id="ARBA00022679"/>
    </source>
</evidence>
<dbReference type="GO" id="GO:0006487">
    <property type="term" value="P:protein N-linked glycosylation"/>
    <property type="evidence" value="ECO:0007669"/>
    <property type="project" value="TreeGrafter"/>
</dbReference>
<evidence type="ECO:0000256" key="11">
    <source>
        <dbReference type="ARBA" id="ARBA00023136"/>
    </source>
</evidence>
<dbReference type="SUPFAM" id="SSF53448">
    <property type="entry name" value="Nucleotide-diphospho-sugar transferases"/>
    <property type="match status" value="1"/>
</dbReference>
<sequence>MDRGKGVIRVGQDSKSFPSKLTSTSTELQNINPRFVTRPEAIPIKISSVNDHLDRLEAALHLQSQSNAVLLSKLREFRDRAKFESPKMVLEGIAAEARELRNSISSNPVIAVLVFACNRVTVKRSLDRLIKFRPSKEQFPIIVSQDCAHEQTANAIRDYGDKVMHIQQPDQSDVILPPKEKKFKGYYKISRHYGWALNETFHRFVYDTVIVVEDDLDIAPDFFEYFLATYPILKTDHTLWCVSAWNDNGKEGLVSNEAELLYRTDFFPGLGWMLTKDLWLELQTKWPKAYWDDWMRQPEQRRERACIRPEISRTKTFGKIGVSNGLFYEKHLKYIKLNEQFVPFTKKNLLYLIKDNYDVQFVKQVYDSPSVTYEQLKNGQITPTGSVRVSYDSKESFKRLTKLFGLMDDLKSGVPRTGYRGVISFMYNKRRFEKPEIKDVPLDFCEMLSLRYWCFDVYEDIERKKAEFGLSIEDNLAPENLFVCIGLFEIIFIGVGFAQLEKILQISKQQVRCIKSRKDKLGKEFMACDKIIEAIVSFT</sequence>
<reference evidence="20" key="1">
    <citation type="submission" date="2011-05" db="EMBL/GenBank/DDBJ databases">
        <authorList>
            <person name="Richards S.R."/>
            <person name="Qu J."/>
            <person name="Jiang H."/>
            <person name="Jhangiani S.N."/>
            <person name="Agravi P."/>
            <person name="Goodspeed R."/>
            <person name="Gross S."/>
            <person name="Mandapat C."/>
            <person name="Jackson L."/>
            <person name="Mathew T."/>
            <person name="Pu L."/>
            <person name="Thornton R."/>
            <person name="Saada N."/>
            <person name="Wilczek-Boney K.B."/>
            <person name="Lee S."/>
            <person name="Kovar C."/>
            <person name="Wu Y."/>
            <person name="Scherer S.E."/>
            <person name="Worley K.C."/>
            <person name="Muzny D.M."/>
            <person name="Gibbs R."/>
        </authorList>
    </citation>
    <scope>NUCLEOTIDE SEQUENCE</scope>
    <source>
        <strain evidence="20">Brora</strain>
    </source>
</reference>
<evidence type="ECO:0000313" key="19">
    <source>
        <dbReference type="EnsemblMetazoa" id="SMAR004178-PA"/>
    </source>
</evidence>
<comment type="subcellular location">
    <subcellularLocation>
        <location evidence="1 17">Golgi apparatus membrane</location>
        <topology evidence="1 17">Single-pass type II membrane protein</topology>
    </subcellularLocation>
</comment>
<feature type="compositionally biased region" description="Polar residues" evidence="18">
    <location>
        <begin position="13"/>
        <end position="23"/>
    </location>
</feature>
<dbReference type="PANTHER" id="PTHR10468">
    <property type="entry name" value="PROTEIN O-LINKED-MANNOSE BETA-1,2-N-ACETYLGLUCOSAMINYLTRANSFERASE 1/ALPHA-1,3-MANNOSYL-GLYCOPROTEIN 2-BETA-N-ACETYLGLUCOSAMINYLTRANSFERASE"/>
    <property type="match status" value="1"/>
</dbReference>
<feature type="region of interest" description="Disordered" evidence="18">
    <location>
        <begin position="1"/>
        <end position="23"/>
    </location>
</feature>
<evidence type="ECO:0000256" key="9">
    <source>
        <dbReference type="ARBA" id="ARBA00022989"/>
    </source>
</evidence>
<evidence type="ECO:0000256" key="10">
    <source>
        <dbReference type="ARBA" id="ARBA00023034"/>
    </source>
</evidence>
<evidence type="ECO:0000256" key="12">
    <source>
        <dbReference type="ARBA" id="ARBA00023211"/>
    </source>
</evidence>
<dbReference type="PhylomeDB" id="T1ISU1"/>
<dbReference type="CDD" id="cd02514">
    <property type="entry name" value="GT13_GLCNAC-TI"/>
    <property type="match status" value="1"/>
</dbReference>
<keyword evidence="11" id="KW-0472">Membrane</keyword>
<evidence type="ECO:0000256" key="13">
    <source>
        <dbReference type="ARBA" id="ARBA00037706"/>
    </source>
</evidence>
<dbReference type="STRING" id="126957.T1ISU1"/>
<dbReference type="EnsemblMetazoa" id="SMAR004178-RA">
    <property type="protein sequence ID" value="SMAR004178-PA"/>
    <property type="gene ID" value="SMAR004178"/>
</dbReference>
<accession>T1ISU1</accession>
<comment type="similarity">
    <text evidence="3 17">Belongs to the glycosyltransferase 13 family.</text>
</comment>
<evidence type="ECO:0000256" key="6">
    <source>
        <dbReference type="ARBA" id="ARBA00022692"/>
    </source>
</evidence>
<evidence type="ECO:0000313" key="20">
    <source>
        <dbReference type="Proteomes" id="UP000014500"/>
    </source>
</evidence>
<dbReference type="EC" id="2.4.1.101" evidence="14 17"/>
<dbReference type="AlphaFoldDB" id="T1ISU1"/>
<evidence type="ECO:0000256" key="2">
    <source>
        <dbReference type="ARBA" id="ARBA00004922"/>
    </source>
</evidence>
<evidence type="ECO:0000256" key="1">
    <source>
        <dbReference type="ARBA" id="ARBA00004323"/>
    </source>
</evidence>
<protein>
    <recommendedName>
        <fullName evidence="14 17">Alpha-1,3-mannosyl-glycoprotein 2-beta-N-acetylglucosaminyltransferase</fullName>
        <shortName evidence="17">GNT-I</shortName>
        <shortName evidence="17">GlcNAc-T I</shortName>
        <ecNumber evidence="14 17">2.4.1.101</ecNumber>
    </recommendedName>
    <alternativeName>
        <fullName evidence="15 17">N-glycosyl-oligosaccharide-glycoprotein N-acetylglucosaminyltransferase I</fullName>
    </alternativeName>
</protein>
<dbReference type="InterPro" id="IPR052261">
    <property type="entry name" value="Glycosyltransferase_13"/>
</dbReference>
<keyword evidence="4 17" id="KW-0328">Glycosyltransferase</keyword>
<evidence type="ECO:0000256" key="4">
    <source>
        <dbReference type="ARBA" id="ARBA00022676"/>
    </source>
</evidence>
<evidence type="ECO:0000256" key="16">
    <source>
        <dbReference type="ARBA" id="ARBA00049421"/>
    </source>
</evidence>
<keyword evidence="8 17" id="KW-0735">Signal-anchor</keyword>
<dbReference type="InterPro" id="IPR004139">
    <property type="entry name" value="Glyco_trans_13"/>
</dbReference>
<dbReference type="eggNOG" id="KOG1413">
    <property type="taxonomic scope" value="Eukaryota"/>
</dbReference>
<evidence type="ECO:0000256" key="8">
    <source>
        <dbReference type="ARBA" id="ARBA00022968"/>
    </source>
</evidence>
<dbReference type="Gene3D" id="3.90.550.10">
    <property type="entry name" value="Spore Coat Polysaccharide Biosynthesis Protein SpsA, Chain A"/>
    <property type="match status" value="1"/>
</dbReference>
<comment type="cofactor">
    <cofactor evidence="17">
        <name>Mn(2+)</name>
        <dbReference type="ChEBI" id="CHEBI:29035"/>
    </cofactor>
    <text evidence="17">The cofactor is mostly bound to the substrate.</text>
</comment>
<organism evidence="19 20">
    <name type="scientific">Strigamia maritima</name>
    <name type="common">European centipede</name>
    <name type="synonym">Geophilus maritimus</name>
    <dbReference type="NCBI Taxonomy" id="126957"/>
    <lineage>
        <taxon>Eukaryota</taxon>
        <taxon>Metazoa</taxon>
        <taxon>Ecdysozoa</taxon>
        <taxon>Arthropoda</taxon>
        <taxon>Myriapoda</taxon>
        <taxon>Chilopoda</taxon>
        <taxon>Pleurostigmophora</taxon>
        <taxon>Geophilomorpha</taxon>
        <taxon>Linotaeniidae</taxon>
        <taxon>Strigamia</taxon>
    </lineage>
</organism>
<proteinExistence type="inferred from homology"/>
<dbReference type="HOGENOM" id="CLU_022150_0_0_1"/>
<dbReference type="FunFam" id="3.90.550.10:FF:000055">
    <property type="entry name" value="Alpha-1,3-mannosyl-glycoprotein 2-beta-N-acetylglucosaminyltransferase"/>
    <property type="match status" value="1"/>
</dbReference>
<dbReference type="InterPro" id="IPR029044">
    <property type="entry name" value="Nucleotide-diphossugar_trans"/>
</dbReference>
<keyword evidence="12 17" id="KW-0464">Manganese</keyword>
<evidence type="ECO:0000256" key="15">
    <source>
        <dbReference type="ARBA" id="ARBA00041712"/>
    </source>
</evidence>
<dbReference type="PANTHER" id="PTHR10468:SF0">
    <property type="entry name" value="ALPHA-1,3-MANNOSYL-GLYCOPROTEIN 2-BETA-N-ACETYLGLUCOSAMINYLTRANSFERASE"/>
    <property type="match status" value="1"/>
</dbReference>
<evidence type="ECO:0000256" key="17">
    <source>
        <dbReference type="RuleBase" id="RU368119"/>
    </source>
</evidence>
<dbReference type="GO" id="GO:0030145">
    <property type="term" value="F:manganese ion binding"/>
    <property type="evidence" value="ECO:0007669"/>
    <property type="project" value="UniProtKB-UniRule"/>
</dbReference>
<evidence type="ECO:0000256" key="18">
    <source>
        <dbReference type="SAM" id="MobiDB-lite"/>
    </source>
</evidence>
<comment type="catalytic activity">
    <reaction evidence="16 17">
        <text>N(4)-(alpha-D-Man-(1-&gt;3)-[alpha-D-Man-(1-&gt;3)-[alpha-D-Man-(1-&gt;6)]-alpha-D-Man-(1-&gt;6)]-beta-D-Man-(1-&gt;4)-beta-D-GlcNAc-(1-&gt;4)-beta-D-GlcNAc)-L-asparaginyl-[protein] (N-glucan mannose isomer 5A1,2) + UDP-N-acetyl-alpha-D-glucosamine = N(4)-{beta-D-GlcNAc-(1-&gt;2)-alpha-D-Man-(1-&gt;3)-[alpha-D-Man-(1-&gt;3)-[alpha-D-Man-(1-&gt;6)]-alpha-D-Man-(1-&gt;6)]-beta-D-Man-(1-&gt;4)-beta-D-GlcNAc-(1-&gt;4)-beta-D-GlcNAc}-L-asparaginyl-[protein] + UDP + H(+)</text>
        <dbReference type="Rhea" id="RHEA:11456"/>
        <dbReference type="Rhea" id="RHEA-COMP:14367"/>
        <dbReference type="Rhea" id="RHEA-COMP:14368"/>
        <dbReference type="ChEBI" id="CHEBI:15378"/>
        <dbReference type="ChEBI" id="CHEBI:57705"/>
        <dbReference type="ChEBI" id="CHEBI:58223"/>
        <dbReference type="ChEBI" id="CHEBI:59087"/>
        <dbReference type="ChEBI" id="CHEBI:60625"/>
        <dbReference type="EC" id="2.4.1.101"/>
    </reaction>
</comment>
<comment type="pathway">
    <text evidence="2 17">Protein modification; protein glycosylation.</text>
</comment>
<evidence type="ECO:0000256" key="7">
    <source>
        <dbReference type="ARBA" id="ARBA00022723"/>
    </source>
</evidence>
<dbReference type="UniPathway" id="UPA00378"/>
<keyword evidence="5" id="KW-0808">Transferase</keyword>
<evidence type="ECO:0000256" key="14">
    <source>
        <dbReference type="ARBA" id="ARBA00038949"/>
    </source>
</evidence>
<keyword evidence="6" id="KW-0812">Transmembrane</keyword>
<keyword evidence="7 17" id="KW-0479">Metal-binding</keyword>
<dbReference type="EMBL" id="JH431446">
    <property type="status" value="NOT_ANNOTATED_CDS"/>
    <property type="molecule type" value="Genomic_DNA"/>
</dbReference>
<dbReference type="Pfam" id="PF03071">
    <property type="entry name" value="GNT-I"/>
    <property type="match status" value="1"/>
</dbReference>
<dbReference type="Gene3D" id="3.10.180.20">
    <property type="entry name" value="N-Acetylglucosaminyltransferase I, Domain 2"/>
    <property type="match status" value="1"/>
</dbReference>
<keyword evidence="20" id="KW-1185">Reference proteome</keyword>
<dbReference type="GO" id="GO:0003827">
    <property type="term" value="F:alpha-1,3-mannosylglycoprotein 2-beta-N-acetylglucosaminyltransferase activity"/>
    <property type="evidence" value="ECO:0007669"/>
    <property type="project" value="UniProtKB-UniRule"/>
</dbReference>
<evidence type="ECO:0000256" key="3">
    <source>
        <dbReference type="ARBA" id="ARBA00006492"/>
    </source>
</evidence>
<keyword evidence="10 17" id="KW-0333">Golgi apparatus</keyword>
<comment type="function">
    <text evidence="13 17">Initiates complex N-linked carbohydrate formation. Essential for the conversion of high-mannose to hybrid and complex N-glycans.</text>
</comment>